<dbReference type="Pfam" id="PF12585">
    <property type="entry name" value="DUF3759"/>
    <property type="match status" value="1"/>
</dbReference>
<dbReference type="Proteomes" id="UP000030686">
    <property type="component" value="Unassembled WGS sequence"/>
</dbReference>
<dbReference type="EMBL" id="HG792015">
    <property type="protein sequence ID" value="CDM29577.1"/>
    <property type="molecule type" value="Genomic_DNA"/>
</dbReference>
<gene>
    <name evidence="2" type="ORF">PROQFM164_S01g003389</name>
</gene>
<name>W6QJ11_PENRF</name>
<dbReference type="AlphaFoldDB" id="W6QJ11"/>
<dbReference type="OrthoDB" id="9895617at2759"/>
<dbReference type="STRING" id="1365484.W6QJ11"/>
<evidence type="ECO:0008006" key="4">
    <source>
        <dbReference type="Google" id="ProtNLM"/>
    </source>
</evidence>
<evidence type="ECO:0000313" key="3">
    <source>
        <dbReference type="Proteomes" id="UP000030686"/>
    </source>
</evidence>
<evidence type="ECO:0000256" key="1">
    <source>
        <dbReference type="SAM" id="MobiDB-lite"/>
    </source>
</evidence>
<dbReference type="PANTHER" id="PTHR37450">
    <property type="entry name" value="CIPC PROTEIN"/>
    <property type="match status" value="1"/>
</dbReference>
<evidence type="ECO:0000313" key="2">
    <source>
        <dbReference type="EMBL" id="CDM29577.1"/>
    </source>
</evidence>
<organism evidence="2 3">
    <name type="scientific">Penicillium roqueforti (strain FM164)</name>
    <dbReference type="NCBI Taxonomy" id="1365484"/>
    <lineage>
        <taxon>Eukaryota</taxon>
        <taxon>Fungi</taxon>
        <taxon>Dikarya</taxon>
        <taxon>Ascomycota</taxon>
        <taxon>Pezizomycotina</taxon>
        <taxon>Eurotiomycetes</taxon>
        <taxon>Eurotiomycetidae</taxon>
        <taxon>Eurotiales</taxon>
        <taxon>Aspergillaceae</taxon>
        <taxon>Penicillium</taxon>
    </lineage>
</organism>
<protein>
    <recommendedName>
        <fullName evidence="4">CipC-like antibiotic response protein</fullName>
    </recommendedName>
</protein>
<feature type="compositionally biased region" description="Basic and acidic residues" evidence="1">
    <location>
        <begin position="7"/>
        <end position="22"/>
    </location>
</feature>
<keyword evidence="3" id="KW-1185">Reference proteome</keyword>
<sequence>MAYGWDESERAHEQVYNGEQHHEGKFSHEFVAGAASFAAMKAYEDHERKEGKPSSHKLAKELIAGLVGGEVDKLAETKGMNWLDREKAEHHAKKNVEHMYEERYEQHDNGRDNGRDNRDNRDNYRDNGRDNYREDNRNY</sequence>
<reference evidence="2" key="1">
    <citation type="journal article" date="2014" name="Nat. Commun.">
        <title>Multiple recent horizontal transfers of a large genomic region in cheese making fungi.</title>
        <authorList>
            <person name="Cheeseman K."/>
            <person name="Ropars J."/>
            <person name="Renault P."/>
            <person name="Dupont J."/>
            <person name="Gouzy J."/>
            <person name="Branca A."/>
            <person name="Abraham A.L."/>
            <person name="Ceppi M."/>
            <person name="Conseiller E."/>
            <person name="Debuchy R."/>
            <person name="Malagnac F."/>
            <person name="Goarin A."/>
            <person name="Silar P."/>
            <person name="Lacoste S."/>
            <person name="Sallet E."/>
            <person name="Bensimon A."/>
            <person name="Giraud T."/>
            <person name="Brygoo Y."/>
        </authorList>
    </citation>
    <scope>NUCLEOTIDE SEQUENCE [LARGE SCALE GENOMIC DNA]</scope>
    <source>
        <strain evidence="2">FM164</strain>
    </source>
</reference>
<feature type="region of interest" description="Disordered" evidence="1">
    <location>
        <begin position="1"/>
        <end position="22"/>
    </location>
</feature>
<dbReference type="InterPro" id="IPR022234">
    <property type="entry name" value="DUF3759"/>
</dbReference>
<feature type="region of interest" description="Disordered" evidence="1">
    <location>
        <begin position="84"/>
        <end position="139"/>
    </location>
</feature>
<dbReference type="OMA" id="AKWSHEL"/>
<proteinExistence type="predicted"/>
<accession>W6QJ11</accession>
<dbReference type="PANTHER" id="PTHR37450:SF1">
    <property type="entry name" value="CIPC PROTEIN"/>
    <property type="match status" value="1"/>
</dbReference>